<gene>
    <name evidence="2" type="ORF">N44_02262</name>
</gene>
<dbReference type="InterPro" id="IPR002716">
    <property type="entry name" value="PIN_dom"/>
</dbReference>
<dbReference type="EMBL" id="BBPA01000004">
    <property type="protein sequence ID" value="GAL91559.1"/>
    <property type="molecule type" value="Genomic_DNA"/>
</dbReference>
<dbReference type="NCBIfam" id="TIGR00305">
    <property type="entry name" value="putative toxin-antitoxin system toxin component, PIN family"/>
    <property type="match status" value="1"/>
</dbReference>
<accession>A0A0A1VPN1</accession>
<protein>
    <submittedName>
        <fullName evidence="2">Sll0624 protein</fullName>
    </submittedName>
</protein>
<organism evidence="2 3">
    <name type="scientific">Microcystis aeruginosa NIES-44</name>
    <dbReference type="NCBI Taxonomy" id="449439"/>
    <lineage>
        <taxon>Bacteria</taxon>
        <taxon>Bacillati</taxon>
        <taxon>Cyanobacteriota</taxon>
        <taxon>Cyanophyceae</taxon>
        <taxon>Oscillatoriophycideae</taxon>
        <taxon>Chroococcales</taxon>
        <taxon>Microcystaceae</taxon>
        <taxon>Microcystis</taxon>
    </lineage>
</organism>
<dbReference type="InterPro" id="IPR002850">
    <property type="entry name" value="PIN_toxin-like"/>
</dbReference>
<comment type="caution">
    <text evidence="2">The sequence shown here is derived from an EMBL/GenBank/DDBJ whole genome shotgun (WGS) entry which is preliminary data.</text>
</comment>
<dbReference type="PANTHER" id="PTHR34610:SF3">
    <property type="entry name" value="SSL7007 PROTEIN"/>
    <property type="match status" value="1"/>
</dbReference>
<evidence type="ECO:0000313" key="3">
    <source>
        <dbReference type="Proteomes" id="UP000030321"/>
    </source>
</evidence>
<dbReference type="SMART" id="SM00670">
    <property type="entry name" value="PINc"/>
    <property type="match status" value="1"/>
</dbReference>
<dbReference type="Pfam" id="PF13470">
    <property type="entry name" value="PIN_3"/>
    <property type="match status" value="1"/>
</dbReference>
<dbReference type="Proteomes" id="UP000030321">
    <property type="component" value="Unassembled WGS sequence"/>
</dbReference>
<dbReference type="SUPFAM" id="SSF88723">
    <property type="entry name" value="PIN domain-like"/>
    <property type="match status" value="1"/>
</dbReference>
<proteinExistence type="predicted"/>
<reference evidence="3" key="1">
    <citation type="journal article" date="2015" name="Genome">
        <title>Whole Genome Sequence of the Non-Microcystin-Producing Microcystis aeruginosa Strain NIES-44.</title>
        <authorList>
            <person name="Okano K."/>
            <person name="Miyata N."/>
            <person name="Ozaki Y."/>
        </authorList>
    </citation>
    <scope>NUCLEOTIDE SEQUENCE [LARGE SCALE GENOMIC DNA]</scope>
    <source>
        <strain evidence="3">NIES-44</strain>
    </source>
</reference>
<name>A0A0A1VPN1_MICAE</name>
<evidence type="ECO:0000259" key="1">
    <source>
        <dbReference type="SMART" id="SM00670"/>
    </source>
</evidence>
<evidence type="ECO:0000313" key="2">
    <source>
        <dbReference type="EMBL" id="GAL91559.1"/>
    </source>
</evidence>
<feature type="domain" description="PIN" evidence="1">
    <location>
        <begin position="6"/>
        <end position="121"/>
    </location>
</feature>
<dbReference type="RefSeq" id="WP_045356647.1">
    <property type="nucleotide sequence ID" value="NZ_BBPA01000004.1"/>
</dbReference>
<sequence>MTETPYQIVIDTNVILAGLLSNKGASYKLLTILNDQRFQINVSATLVFEYEEILKREQQQIDLNNEDIDNIINGICHLANHHEIFYIWRPLAKDKNDDFLIDLAFKCQANFIISYNQRDLKPIEKFGIFILTPKQFLRLLGEIKP</sequence>
<dbReference type="InterPro" id="IPR029060">
    <property type="entry name" value="PIN-like_dom_sf"/>
</dbReference>
<dbReference type="AlphaFoldDB" id="A0A0A1VPN1"/>
<dbReference type="PANTHER" id="PTHR34610">
    <property type="entry name" value="SSL7007 PROTEIN"/>
    <property type="match status" value="1"/>
</dbReference>